<dbReference type="InterPro" id="IPR006652">
    <property type="entry name" value="Kelch_1"/>
</dbReference>
<protein>
    <submittedName>
        <fullName evidence="3">Uncharacterized protein</fullName>
    </submittedName>
</protein>
<evidence type="ECO:0000256" key="1">
    <source>
        <dbReference type="ARBA" id="ARBA00022441"/>
    </source>
</evidence>
<sequence>MHHRRHLVGAIAALCSNLPSAASHPLQGANLGSWQDLGPIALQPRQEHTAVALNETTFALVGGIIPAEGSDGGNTPDNWATTDMFQLYDTVTGQWTLGPPLPYAVNHANTVVVDGRVYLLGGLAPAADGNWVKTGQSYVLDDLDGGWRVLEPIPDPVARGSASVGAAGDLVFLAGGMTQLTPQSTVASVIAYNLTADRWITDLLPDLPEPRDHAGSAVVDGTLYVVGGRAFGQNNTKDTVFALDLDDARAGWSTRAGRMPTPRGGVAAAAVGDRIYTFGGEGNQAEGSNGVFSETEAYDVVSDTWEKLQRMEVPRHGSWAVAIGDGVYLPGGGVRQGGAAVQRFDVFWPPAQSNNAVLRVV</sequence>
<dbReference type="PANTHER" id="PTHR24412:SF489">
    <property type="entry name" value="RING FINGER DOMAIN AND KELCH REPEAT-CONTAINING PROTEIN DDB_G0271372"/>
    <property type="match status" value="1"/>
</dbReference>
<dbReference type="PANTHER" id="PTHR24412">
    <property type="entry name" value="KELCH PROTEIN"/>
    <property type="match status" value="1"/>
</dbReference>
<dbReference type="AlphaFoldDB" id="A0A4P7NR99"/>
<keyword evidence="2" id="KW-0677">Repeat</keyword>
<evidence type="ECO:0000313" key="4">
    <source>
        <dbReference type="Proteomes" id="UP000294847"/>
    </source>
</evidence>
<evidence type="ECO:0000313" key="3">
    <source>
        <dbReference type="EMBL" id="QBZ64951.1"/>
    </source>
</evidence>
<dbReference type="InterPro" id="IPR015915">
    <property type="entry name" value="Kelch-typ_b-propeller"/>
</dbReference>
<proteinExistence type="predicted"/>
<dbReference type="SMART" id="SM00612">
    <property type="entry name" value="Kelch"/>
    <property type="match status" value="4"/>
</dbReference>
<dbReference type="EMBL" id="CP034209">
    <property type="protein sequence ID" value="QBZ64951.1"/>
    <property type="molecule type" value="Genomic_DNA"/>
</dbReference>
<dbReference type="SUPFAM" id="SSF117281">
    <property type="entry name" value="Kelch motif"/>
    <property type="match status" value="1"/>
</dbReference>
<evidence type="ECO:0000256" key="2">
    <source>
        <dbReference type="ARBA" id="ARBA00022737"/>
    </source>
</evidence>
<reference evidence="3 4" key="1">
    <citation type="journal article" date="2019" name="Mol. Biol. Evol.">
        <title>Blast fungal genomes show frequent chromosomal changes, gene gains and losses, and effector gene turnover.</title>
        <authorList>
            <person name="Gomez Luciano L.B."/>
            <person name="Jason Tsai I."/>
            <person name="Chuma I."/>
            <person name="Tosa Y."/>
            <person name="Chen Y.H."/>
            <person name="Li J.Y."/>
            <person name="Li M.Y."/>
            <person name="Jade Lu M.Y."/>
            <person name="Nakayashiki H."/>
            <person name="Li W.H."/>
        </authorList>
    </citation>
    <scope>NUCLEOTIDE SEQUENCE [LARGE SCALE GENOMIC DNA]</scope>
    <source>
        <strain evidence="3">MZ5-1-6</strain>
    </source>
</reference>
<name>A0A4P7NR99_PYROR</name>
<organism evidence="3 4">
    <name type="scientific">Pyricularia oryzae</name>
    <name type="common">Rice blast fungus</name>
    <name type="synonym">Magnaporthe oryzae</name>
    <dbReference type="NCBI Taxonomy" id="318829"/>
    <lineage>
        <taxon>Eukaryota</taxon>
        <taxon>Fungi</taxon>
        <taxon>Dikarya</taxon>
        <taxon>Ascomycota</taxon>
        <taxon>Pezizomycotina</taxon>
        <taxon>Sordariomycetes</taxon>
        <taxon>Sordariomycetidae</taxon>
        <taxon>Magnaporthales</taxon>
        <taxon>Pyriculariaceae</taxon>
        <taxon>Pyricularia</taxon>
    </lineage>
</organism>
<gene>
    <name evidence="3" type="ORF">PoMZ_06652</name>
</gene>
<dbReference type="Proteomes" id="UP000294847">
    <property type="component" value="Chromosome 6"/>
</dbReference>
<dbReference type="Gene3D" id="2.120.10.80">
    <property type="entry name" value="Kelch-type beta propeller"/>
    <property type="match status" value="2"/>
</dbReference>
<dbReference type="Pfam" id="PF24681">
    <property type="entry name" value="Kelch_KLHDC2_KLHL20_DRC7"/>
    <property type="match status" value="1"/>
</dbReference>
<accession>A0A4P7NR99</accession>
<keyword evidence="1" id="KW-0880">Kelch repeat</keyword>